<dbReference type="EMBL" id="CATOUU010000653">
    <property type="protein sequence ID" value="CAI9938037.1"/>
    <property type="molecule type" value="Genomic_DNA"/>
</dbReference>
<evidence type="ECO:0000313" key="4">
    <source>
        <dbReference type="Proteomes" id="UP001642409"/>
    </source>
</evidence>
<organism evidence="2">
    <name type="scientific">Hexamita inflata</name>
    <dbReference type="NCBI Taxonomy" id="28002"/>
    <lineage>
        <taxon>Eukaryota</taxon>
        <taxon>Metamonada</taxon>
        <taxon>Diplomonadida</taxon>
        <taxon>Hexamitidae</taxon>
        <taxon>Hexamitinae</taxon>
        <taxon>Hexamita</taxon>
    </lineage>
</organism>
<keyword evidence="4" id="KW-1185">Reference proteome</keyword>
<dbReference type="AlphaFoldDB" id="A0AA86U4W7"/>
<sequence>MLMQNRALMNKVDFKVDFCRQLMQILYRYPGSIYQDKICVCDVSQKYVGFIINKDSKCTKCSELLNNEKSECVSCSAVYSEGAVYNINLGKCECDSSLKYGTLQLQTTFRCTKCSELLDLDKRKCKTCFEQYGNGAIYQLSSNKCVCNTNQKYAGALINFQSKCILCTETTSSDGFECQTCLEKYGKGAKEEFGCRCDYKQNYVGFLINPTDTCSLCPELLTDDKSQCQKCTDVYKSGAIFKDGKCQCDETYLYDGLLSESSSRCQKCLQAVNSAQCQTCEKVYGVGAIFDQMCICDWKNNYAGSIQGPNSCQLCPELMNSAKTQCVTCSQLILNTQFNSIIQQCECMQGYKFKHNQCIKSRTNRTVGLAVGIPLAIITIIIVITVIAVKQKKQNANKIITVEQPTQEMIQIAIDDVIQVQQQDSETIEAQQIQ</sequence>
<keyword evidence="1" id="KW-0812">Transmembrane</keyword>
<dbReference type="SUPFAM" id="SSF57184">
    <property type="entry name" value="Growth factor receptor domain"/>
    <property type="match status" value="1"/>
</dbReference>
<dbReference type="InterPro" id="IPR009030">
    <property type="entry name" value="Growth_fac_rcpt_cys_sf"/>
</dbReference>
<evidence type="ECO:0000256" key="1">
    <source>
        <dbReference type="SAM" id="Phobius"/>
    </source>
</evidence>
<name>A0AA86U4W7_9EUKA</name>
<feature type="transmembrane region" description="Helical" evidence="1">
    <location>
        <begin position="367"/>
        <end position="389"/>
    </location>
</feature>
<dbReference type="EMBL" id="CAXDID020000071">
    <property type="protein sequence ID" value="CAL6014808.1"/>
    <property type="molecule type" value="Genomic_DNA"/>
</dbReference>
<comment type="caution">
    <text evidence="2">The sequence shown here is derived from an EMBL/GenBank/DDBJ whole genome shotgun (WGS) entry which is preliminary data.</text>
</comment>
<keyword evidence="2" id="KW-0675">Receptor</keyword>
<reference evidence="2" key="1">
    <citation type="submission" date="2023-06" db="EMBL/GenBank/DDBJ databases">
        <authorList>
            <person name="Kurt Z."/>
        </authorList>
    </citation>
    <scope>NUCLEOTIDE SEQUENCE</scope>
</reference>
<keyword evidence="1" id="KW-1133">Transmembrane helix</keyword>
<evidence type="ECO:0000313" key="3">
    <source>
        <dbReference type="EMBL" id="CAL6014808.1"/>
    </source>
</evidence>
<evidence type="ECO:0000313" key="2">
    <source>
        <dbReference type="EMBL" id="CAI9938037.1"/>
    </source>
</evidence>
<protein>
    <submittedName>
        <fullName evidence="2">Growth factor receptor cysteine-rich domain superfamily</fullName>
    </submittedName>
    <submittedName>
        <fullName evidence="3">Growth_factor receptor cysteine-rich domain superfamily</fullName>
    </submittedName>
</protein>
<dbReference type="Proteomes" id="UP001642409">
    <property type="component" value="Unassembled WGS sequence"/>
</dbReference>
<reference evidence="3 4" key="2">
    <citation type="submission" date="2024-07" db="EMBL/GenBank/DDBJ databases">
        <authorList>
            <person name="Akdeniz Z."/>
        </authorList>
    </citation>
    <scope>NUCLEOTIDE SEQUENCE [LARGE SCALE GENOMIC DNA]</scope>
</reference>
<accession>A0AA86U4W7</accession>
<keyword evidence="1" id="KW-0472">Membrane</keyword>
<gene>
    <name evidence="3" type="ORF">HINF_LOCUS24448</name>
    <name evidence="2" type="ORF">HINF_LOCUS25682</name>
</gene>
<proteinExistence type="predicted"/>